<keyword evidence="5" id="KW-1185">Reference proteome</keyword>
<dbReference type="PANTHER" id="PTHR34477:SF1">
    <property type="entry name" value="UPF0213 PROTEIN YHBQ"/>
    <property type="match status" value="1"/>
</dbReference>
<evidence type="ECO:0000256" key="1">
    <source>
        <dbReference type="ARBA" id="ARBA00007435"/>
    </source>
</evidence>
<proteinExistence type="inferred from homology"/>
<feature type="domain" description="GIY-YIG" evidence="3">
    <location>
        <begin position="1"/>
        <end position="77"/>
    </location>
</feature>
<comment type="similarity">
    <text evidence="1">Belongs to the UPF0213 family.</text>
</comment>
<evidence type="ECO:0000313" key="5">
    <source>
        <dbReference type="Proteomes" id="UP000238220"/>
    </source>
</evidence>
<evidence type="ECO:0000313" key="4">
    <source>
        <dbReference type="EMBL" id="PPE75312.1"/>
    </source>
</evidence>
<dbReference type="SUPFAM" id="SSF82771">
    <property type="entry name" value="GIY-YIG endonuclease"/>
    <property type="match status" value="1"/>
</dbReference>
<dbReference type="Pfam" id="PF01541">
    <property type="entry name" value="GIY-YIG"/>
    <property type="match status" value="1"/>
</dbReference>
<dbReference type="OrthoDB" id="9797095at2"/>
<protein>
    <submittedName>
        <fullName evidence="4">GIY-YIG nuclease family protein</fullName>
    </submittedName>
</protein>
<dbReference type="PROSITE" id="PS50164">
    <property type="entry name" value="GIY_YIG"/>
    <property type="match status" value="1"/>
</dbReference>
<sequence length="112" mass="12796">MAFWTYILQCADGSYYTGHTDELERRIGQHQAGEIPGCYTLDKRPVKLAWSQDFASREEALAAEQQIKGWSRDKKRALIRGDWADVSRLARSKSARTSTSSVRTDLDSKDRQ</sequence>
<dbReference type="Proteomes" id="UP000238220">
    <property type="component" value="Unassembled WGS sequence"/>
</dbReference>
<dbReference type="InterPro" id="IPR000305">
    <property type="entry name" value="GIY-YIG_endonuc"/>
</dbReference>
<dbReference type="Gene3D" id="3.40.1440.10">
    <property type="entry name" value="GIY-YIG endonuclease"/>
    <property type="match status" value="1"/>
</dbReference>
<feature type="region of interest" description="Disordered" evidence="2">
    <location>
        <begin position="93"/>
        <end position="112"/>
    </location>
</feature>
<accession>A0A2S5TK43</accession>
<dbReference type="EMBL" id="PSNW01000002">
    <property type="protein sequence ID" value="PPE75312.1"/>
    <property type="molecule type" value="Genomic_DNA"/>
</dbReference>
<reference evidence="4 5" key="1">
    <citation type="submission" date="2018-02" db="EMBL/GenBank/DDBJ databases">
        <title>Genome sequencing of Solimonas sp. HR-BB.</title>
        <authorList>
            <person name="Lee Y."/>
            <person name="Jeon C.O."/>
        </authorList>
    </citation>
    <scope>NUCLEOTIDE SEQUENCE [LARGE SCALE GENOMIC DNA]</scope>
    <source>
        <strain evidence="4 5">HR-BB</strain>
    </source>
</reference>
<dbReference type="InterPro" id="IPR035901">
    <property type="entry name" value="GIY-YIG_endonuc_sf"/>
</dbReference>
<name>A0A2S5TK43_9GAMM</name>
<gene>
    <name evidence="4" type="ORF">C3942_05620</name>
</gene>
<evidence type="ECO:0000259" key="3">
    <source>
        <dbReference type="PROSITE" id="PS50164"/>
    </source>
</evidence>
<comment type="caution">
    <text evidence="4">The sequence shown here is derived from an EMBL/GenBank/DDBJ whole genome shotgun (WGS) entry which is preliminary data.</text>
</comment>
<evidence type="ECO:0000256" key="2">
    <source>
        <dbReference type="SAM" id="MobiDB-lite"/>
    </source>
</evidence>
<dbReference type="CDD" id="cd10456">
    <property type="entry name" value="GIY-YIG_UPF0213"/>
    <property type="match status" value="1"/>
</dbReference>
<dbReference type="AlphaFoldDB" id="A0A2S5TK43"/>
<dbReference type="InterPro" id="IPR050190">
    <property type="entry name" value="UPF0213_domain"/>
</dbReference>
<dbReference type="PANTHER" id="PTHR34477">
    <property type="entry name" value="UPF0213 PROTEIN YHBQ"/>
    <property type="match status" value="1"/>
</dbReference>
<organism evidence="4 5">
    <name type="scientific">Solimonas fluminis</name>
    <dbReference type="NCBI Taxonomy" id="2086571"/>
    <lineage>
        <taxon>Bacteria</taxon>
        <taxon>Pseudomonadati</taxon>
        <taxon>Pseudomonadota</taxon>
        <taxon>Gammaproteobacteria</taxon>
        <taxon>Nevskiales</taxon>
        <taxon>Nevskiaceae</taxon>
        <taxon>Solimonas</taxon>
    </lineage>
</organism>